<dbReference type="Proteomes" id="UP001239111">
    <property type="component" value="Chromosome 4"/>
</dbReference>
<gene>
    <name evidence="1" type="ORF">QAD02_007904</name>
</gene>
<comment type="caution">
    <text evidence="1">The sequence shown here is derived from an EMBL/GenBank/DDBJ whole genome shotgun (WGS) entry which is preliminary data.</text>
</comment>
<evidence type="ECO:0000313" key="1">
    <source>
        <dbReference type="EMBL" id="KAJ8666242.1"/>
    </source>
</evidence>
<reference evidence="1" key="1">
    <citation type="submission" date="2023-04" db="EMBL/GenBank/DDBJ databases">
        <title>A chromosome-level genome assembly of the parasitoid wasp Eretmocerus hayati.</title>
        <authorList>
            <person name="Zhong Y."/>
            <person name="Liu S."/>
            <person name="Liu Y."/>
        </authorList>
    </citation>
    <scope>NUCLEOTIDE SEQUENCE</scope>
    <source>
        <strain evidence="1">ZJU_SS_LIU_2023</strain>
    </source>
</reference>
<protein>
    <submittedName>
        <fullName evidence="1">Uncharacterized protein</fullName>
    </submittedName>
</protein>
<evidence type="ECO:0000313" key="2">
    <source>
        <dbReference type="Proteomes" id="UP001239111"/>
    </source>
</evidence>
<sequence length="908" mass="103546">MRGRKGIVPPEELYEALKDLHVFKQDGTLKPQSDDVWETARTRLHRQITVKNIHVNVSGNRNDLQKRLARQSGIEFHVQADENPVASSEVVAPTDSLAEINILKHDTLLSPMFKGSGGSPFYAFYWFPDQAHLWKELIGKFNKTVALCKFDEFIMNGHVFGVPTGELSFYSVFTQCCGKMLSFCHFVGEKTAEAFLLDFFIGVFLREESLAAPKCILVEPQMLETIIPTFNEVSTTEYNSLCLTAFFSGEGFPRTIVKIDAFLVIEHVEVLLRKHFKLQNVVQFFVSSFLFISTLDDITLFDEALGNIFIVLLSKYFHDKASTSRQFYADIINQEPMKQLKGKYSTSKTNSSKDFKECIDRLKIEKSEIFRMFKLKKETMMPHLDSYPKPGDCEINPYYNKEALDDLMVIFSLFPLWTNLPKAPESTPVSLVYQDLRNSYSNFGLNFPEKSNDGTICKLTPEEFLKKHAIQLIDSFSGWRELSKIAKNHYKGKTRQLTQADFHAHLNLIENWMNRGNKFVFVREEKQLDALHEIDNSQNNSELVETLNMEMGNSTHDLELSAISLDHSYSKISNNVGVSTAEKIDQPSRRDLKHSTPEEKCGPNKKKPKNKYITPCPNLEIIYNMPKKKGKFKTTLLRNGNKLCPKKIVPTEPLYKIASTCLIDSLAELLAHGIMLYSSFHYYCSDAVKHEAGQVIQMMYDYATKGNIPQFYKNRALYMFAKGEKCKDILKYDKPISAFLEEALVTTPSLMLLQVCNPCGGPSKKENPLYYLSVMIDSSNLQRIDIGINESISNLVQNNHSFCDNCLNSKSVSVKIGPYLAIIPTNSENIDFQKLQSELTFDNNHYFLVGVVGFTKPAVEISQNHYIAYVKSIHGGWLKKDNLHDRVTRVPKTCTSKLALILYVYNIS</sequence>
<keyword evidence="2" id="KW-1185">Reference proteome</keyword>
<dbReference type="EMBL" id="CM056744">
    <property type="protein sequence ID" value="KAJ8666242.1"/>
    <property type="molecule type" value="Genomic_DNA"/>
</dbReference>
<name>A0ACC2N4Y9_9HYME</name>
<proteinExistence type="predicted"/>
<organism evidence="1 2">
    <name type="scientific">Eretmocerus hayati</name>
    <dbReference type="NCBI Taxonomy" id="131215"/>
    <lineage>
        <taxon>Eukaryota</taxon>
        <taxon>Metazoa</taxon>
        <taxon>Ecdysozoa</taxon>
        <taxon>Arthropoda</taxon>
        <taxon>Hexapoda</taxon>
        <taxon>Insecta</taxon>
        <taxon>Pterygota</taxon>
        <taxon>Neoptera</taxon>
        <taxon>Endopterygota</taxon>
        <taxon>Hymenoptera</taxon>
        <taxon>Apocrita</taxon>
        <taxon>Proctotrupomorpha</taxon>
        <taxon>Chalcidoidea</taxon>
        <taxon>Aphelinidae</taxon>
        <taxon>Aphelininae</taxon>
        <taxon>Eretmocerus</taxon>
    </lineage>
</organism>
<accession>A0ACC2N4Y9</accession>